<evidence type="ECO:0000256" key="2">
    <source>
        <dbReference type="ARBA" id="ARBA00023315"/>
    </source>
</evidence>
<name>A0A0P9DHA4_9CHLR</name>
<dbReference type="SUPFAM" id="SSF55729">
    <property type="entry name" value="Acyl-CoA N-acyltransferases (Nat)"/>
    <property type="match status" value="1"/>
</dbReference>
<dbReference type="Gene3D" id="3.40.630.30">
    <property type="match status" value="1"/>
</dbReference>
<gene>
    <name evidence="4" type="ORF">SE17_01035</name>
</gene>
<dbReference type="AlphaFoldDB" id="A0A0P9DHA4"/>
<dbReference type="PANTHER" id="PTHR43877">
    <property type="entry name" value="AMINOALKYLPHOSPHONATE N-ACETYLTRANSFERASE-RELATED-RELATED"/>
    <property type="match status" value="1"/>
</dbReference>
<organism evidence="4 5">
    <name type="scientific">Kouleothrix aurantiaca</name>
    <dbReference type="NCBI Taxonomy" id="186479"/>
    <lineage>
        <taxon>Bacteria</taxon>
        <taxon>Bacillati</taxon>
        <taxon>Chloroflexota</taxon>
        <taxon>Chloroflexia</taxon>
        <taxon>Chloroflexales</taxon>
        <taxon>Roseiflexineae</taxon>
        <taxon>Roseiflexaceae</taxon>
        <taxon>Kouleothrix</taxon>
    </lineage>
</organism>
<dbReference type="CDD" id="cd04301">
    <property type="entry name" value="NAT_SF"/>
    <property type="match status" value="1"/>
</dbReference>
<keyword evidence="2" id="KW-0012">Acyltransferase</keyword>
<dbReference type="InterPro" id="IPR016181">
    <property type="entry name" value="Acyl_CoA_acyltransferase"/>
</dbReference>
<dbReference type="InterPro" id="IPR050832">
    <property type="entry name" value="Bact_Acetyltransf"/>
</dbReference>
<accession>A0A0P9DHA4</accession>
<keyword evidence="1" id="KW-0808">Transferase</keyword>
<dbReference type="PANTHER" id="PTHR43877:SF2">
    <property type="entry name" value="AMINOALKYLPHOSPHONATE N-ACETYLTRANSFERASE-RELATED"/>
    <property type="match status" value="1"/>
</dbReference>
<dbReference type="GO" id="GO:0016747">
    <property type="term" value="F:acyltransferase activity, transferring groups other than amino-acyl groups"/>
    <property type="evidence" value="ECO:0007669"/>
    <property type="project" value="InterPro"/>
</dbReference>
<reference evidence="4 5" key="1">
    <citation type="submission" date="2015-09" db="EMBL/GenBank/DDBJ databases">
        <title>Draft genome sequence of Kouleothrix aurantiaca JCM 19913.</title>
        <authorList>
            <person name="Hemp J."/>
        </authorList>
    </citation>
    <scope>NUCLEOTIDE SEQUENCE [LARGE SCALE GENOMIC DNA]</scope>
    <source>
        <strain evidence="4 5">COM-B</strain>
    </source>
</reference>
<dbReference type="PROSITE" id="PS51186">
    <property type="entry name" value="GNAT"/>
    <property type="match status" value="1"/>
</dbReference>
<feature type="domain" description="N-acetyltransferase" evidence="3">
    <location>
        <begin position="1"/>
        <end position="154"/>
    </location>
</feature>
<dbReference type="Proteomes" id="UP000050509">
    <property type="component" value="Unassembled WGS sequence"/>
</dbReference>
<evidence type="ECO:0000313" key="4">
    <source>
        <dbReference type="EMBL" id="KPV54884.1"/>
    </source>
</evidence>
<protein>
    <recommendedName>
        <fullName evidence="3">N-acetyltransferase domain-containing protein</fullName>
    </recommendedName>
</protein>
<evidence type="ECO:0000256" key="1">
    <source>
        <dbReference type="ARBA" id="ARBA00022679"/>
    </source>
</evidence>
<keyword evidence="5" id="KW-1185">Reference proteome</keyword>
<dbReference type="InterPro" id="IPR000182">
    <property type="entry name" value="GNAT_dom"/>
</dbReference>
<dbReference type="Pfam" id="PF00583">
    <property type="entry name" value="Acetyltransf_1"/>
    <property type="match status" value="1"/>
</dbReference>
<sequence length="165" mass="17802">MHIRRAVATDAEAIASVIAESFAAYQTAYTPAAFTATTPRPNQIERRLHEGPMWVAVQRATIVGTLSAVPQDALLYLRSLAVLPMARGQGIGRGLMEQAEQFAVAHAVTRLVLSTTPFLAHAIQLYTQLGFQTSTDGPYDLFGTPLLTMVKPVVPVIETPRASTV</sequence>
<proteinExistence type="predicted"/>
<comment type="caution">
    <text evidence="4">The sequence shown here is derived from an EMBL/GenBank/DDBJ whole genome shotgun (WGS) entry which is preliminary data.</text>
</comment>
<evidence type="ECO:0000259" key="3">
    <source>
        <dbReference type="PROSITE" id="PS51186"/>
    </source>
</evidence>
<dbReference type="EMBL" id="LJCR01000009">
    <property type="protein sequence ID" value="KPV54884.1"/>
    <property type="molecule type" value="Genomic_DNA"/>
</dbReference>
<evidence type="ECO:0000313" key="5">
    <source>
        <dbReference type="Proteomes" id="UP000050509"/>
    </source>
</evidence>